<dbReference type="Pfam" id="PF00041">
    <property type="entry name" value="fn3"/>
    <property type="match status" value="2"/>
</dbReference>
<dbReference type="InterPro" id="IPR003961">
    <property type="entry name" value="FN3_dom"/>
</dbReference>
<dbReference type="InterPro" id="IPR013783">
    <property type="entry name" value="Ig-like_fold"/>
</dbReference>
<sequence>MFTGGVTSANDFFIGMGSGPGGLYRNSRFHENTIELSSSQWSEDFALEDGQKRLYTAVGYAHTDGRYAYASWVTNGVVLGGLYNSNDAALIWKFSAPPGNTFSGGTVEVDLTIMSGGADKADCGTVFSLGVSESLSLSSANDYVAFSDYNRTNFTCSWFSATGADSQTLSVNIPAGASSFFVAVERGIPPYLYKQALLEGLRVNAQFAQTAGLTIEVDQTEPIWSTGDGLTLDVTATGGTISSIDWTLVDQFDDTVHASGTETVVGGVATIDLSSQYAGFYTLDVADSANPLSVFDYLDIVILREQDASLGADDTIFGAFGYPAYMGTEGQFAVPVAEDIDLMQKMGVKWTVVAQAQWPSCQPVENGPIDFSYIPALQTLKDGGLEIIMTADGCPKWANNNAGNRYPPIPAYYDEYQAYHAAVAEALTNLVTWHQAWNEPNNNGQLMLSPYTRTGAVATAKTLGRLQNEAVKLGNSNSKFIGGCMAGIYDSWFDDLLEAPNSLIGHQDAISTHPYPVWQTTANGTGHQTPPEPDLVPRLQAVQDVLAQHGQQELPTFWTEFGWTRGLVTEEEYAGWTARELVIMMSFLRDLNVGCINLFSFHDLKLDYNVLHRAQDVGAQQTRCTKVVGSFATTASLLAGAQPVERLRDYPDPVRLYSFKNRSGDLIYAAWATEDAVYPFSVELPVAPGTALTQISMMGAEEQIFAPDGALALPVSHDPVYWVVSNGAPWLVDAQTVLVEDNTGGTSGDGYGDPEPGERIGLQVLVENLDVFGCSNLTATLSCSDSAVTLVDDELSFGTLAVDESKTNGLFLVDISSSASLEHIVDFTLTLTGDSPGGSVSWTNSFSLKLKDMGGTPNTFLFSGVTYVNGDPVEGLTINYSNSVGFVGQEIGDENGAYSFMAGDGLFYYLTVVYQGQTNNTYRKILSADRIVNFYFTVDDDGPTVPSLQSPSDGQTGLVWSVTFDWAAATDASGVSGYQIRIDSLVYDAGSATSCVKTLSTGEHFWQVRAIDTLGNIGEWSAFRSFTVAGGSGGLTPPAMPVVFSATAVDYSQIDLSWTDSSDNEDGFILNRRAAGESVFTQIATLGSNVTSHSDTGLSAATEYDYKLKAYNSAGDSGEITVTCETPSTNAPSAPTGFTATAMGPDQIDLGWTDTSSDETGFRITRQVAGQGGYTQIVSLAAGTTSYSDTGLSAETLYEYRVVSYNANGDSSAAEASATTATNAVQFTFSGNTYVDWEGTSGISVWYTAENNESGSMISGTNGYYSFPVTDGVMYYIHATYGGVTNSMQRRILGEDRVNQYFNFTLPTNVPAAPTGLTATAMGPDQIDLSWTDNSSDETGFRIACQVDGQGGYTQIVSLAAGTTNYSNTGLSEGTLYEYRVVAYNVNGDSAAAEASATTTSNAVQYTFSGKTFVNTVGTSGISVWYTAENDESGSMTSGTDGYYSFPVTDGVMYYIHATYGGVTNSMQRRILSADRVNQNFWFTE</sequence>
<feature type="domain" description="Fibronectin type-III" evidence="2">
    <location>
        <begin position="1134"/>
        <end position="1225"/>
    </location>
</feature>
<evidence type="ECO:0000256" key="1">
    <source>
        <dbReference type="ARBA" id="ARBA00022737"/>
    </source>
</evidence>
<dbReference type="InterPro" id="IPR036116">
    <property type="entry name" value="FN3_sf"/>
</dbReference>
<dbReference type="CDD" id="cd00063">
    <property type="entry name" value="FN3"/>
    <property type="match status" value="3"/>
</dbReference>
<feature type="domain" description="Fibronectin type-III" evidence="2">
    <location>
        <begin position="1037"/>
        <end position="1132"/>
    </location>
</feature>
<evidence type="ECO:0000313" key="4">
    <source>
        <dbReference type="Proteomes" id="UP000464954"/>
    </source>
</evidence>
<accession>A0A6P1M0F2</accession>
<dbReference type="InterPro" id="IPR050991">
    <property type="entry name" value="ECM_Regulatory_Proteins"/>
</dbReference>
<reference evidence="3 4" key="1">
    <citation type="submission" date="2020-01" db="EMBL/GenBank/DDBJ databases">
        <title>Ponticoccus aerotolerans gen. nov., sp. nov., an anaerobic bacterium and proposal of Ponticoccusceae fam. nov., Ponticoccusles ord. nov. and Ponticoccuse classis nov. in the phylum Kiritimatiellaeota.</title>
        <authorList>
            <person name="Zhou L.Y."/>
            <person name="Du Z.J."/>
        </authorList>
    </citation>
    <scope>NUCLEOTIDE SEQUENCE [LARGE SCALE GENOMIC DNA]</scope>
    <source>
        <strain evidence="3 4">S-5007</strain>
    </source>
</reference>
<organism evidence="3 4">
    <name type="scientific">Tichowtungia aerotolerans</name>
    <dbReference type="NCBI Taxonomy" id="2697043"/>
    <lineage>
        <taxon>Bacteria</taxon>
        <taxon>Pseudomonadati</taxon>
        <taxon>Kiritimatiellota</taxon>
        <taxon>Tichowtungiia</taxon>
        <taxon>Tichowtungiales</taxon>
        <taxon>Tichowtungiaceae</taxon>
        <taxon>Tichowtungia</taxon>
    </lineage>
</organism>
<dbReference type="EMBL" id="CP047593">
    <property type="protein sequence ID" value="QHI68030.1"/>
    <property type="molecule type" value="Genomic_DNA"/>
</dbReference>
<evidence type="ECO:0000313" key="3">
    <source>
        <dbReference type="EMBL" id="QHI68030.1"/>
    </source>
</evidence>
<dbReference type="RefSeq" id="WP_160626064.1">
    <property type="nucleotide sequence ID" value="NZ_CP047593.1"/>
</dbReference>
<dbReference type="SUPFAM" id="SSF49265">
    <property type="entry name" value="Fibronectin type III"/>
    <property type="match status" value="2"/>
</dbReference>
<dbReference type="KEGG" id="taer:GT409_00710"/>
<gene>
    <name evidence="3" type="ORF">GT409_00710</name>
</gene>
<keyword evidence="1" id="KW-0677">Repeat</keyword>
<dbReference type="Proteomes" id="UP000464954">
    <property type="component" value="Chromosome"/>
</dbReference>
<dbReference type="Gene3D" id="2.60.40.10">
    <property type="entry name" value="Immunoglobulins"/>
    <property type="match status" value="4"/>
</dbReference>
<dbReference type="SUPFAM" id="SSF51445">
    <property type="entry name" value="(Trans)glycosidases"/>
    <property type="match status" value="1"/>
</dbReference>
<dbReference type="PANTHER" id="PTHR46708">
    <property type="entry name" value="TENASCIN"/>
    <property type="match status" value="1"/>
</dbReference>
<name>A0A6P1M0F2_9BACT</name>
<protein>
    <recommendedName>
        <fullName evidence="2">Fibronectin type-III domain-containing protein</fullName>
    </recommendedName>
</protein>
<feature type="domain" description="Fibronectin type-III" evidence="2">
    <location>
        <begin position="1313"/>
        <end position="1403"/>
    </location>
</feature>
<dbReference type="InterPro" id="IPR017853">
    <property type="entry name" value="GH"/>
</dbReference>
<dbReference type="PANTHER" id="PTHR46708:SF2">
    <property type="entry name" value="FIBRONECTIN TYPE-III DOMAIN-CONTAINING PROTEIN"/>
    <property type="match status" value="1"/>
</dbReference>
<dbReference type="Gene3D" id="3.20.20.80">
    <property type="entry name" value="Glycosidases"/>
    <property type="match status" value="1"/>
</dbReference>
<dbReference type="SMART" id="SM00060">
    <property type="entry name" value="FN3"/>
    <property type="match status" value="3"/>
</dbReference>
<dbReference type="PROSITE" id="PS50853">
    <property type="entry name" value="FN3"/>
    <property type="match status" value="3"/>
</dbReference>
<evidence type="ECO:0000259" key="2">
    <source>
        <dbReference type="PROSITE" id="PS50853"/>
    </source>
</evidence>
<keyword evidence="4" id="KW-1185">Reference proteome</keyword>
<proteinExistence type="predicted"/>